<keyword evidence="3" id="KW-1185">Reference proteome</keyword>
<feature type="compositionally biased region" description="Low complexity" evidence="1">
    <location>
        <begin position="206"/>
        <end position="217"/>
    </location>
</feature>
<evidence type="ECO:0000256" key="1">
    <source>
        <dbReference type="SAM" id="MobiDB-lite"/>
    </source>
</evidence>
<evidence type="ECO:0000313" key="2">
    <source>
        <dbReference type="EMBL" id="KDR20977.1"/>
    </source>
</evidence>
<dbReference type="AlphaFoldDB" id="A0A067RAT0"/>
<gene>
    <name evidence="2" type="ORF">L798_04489</name>
</gene>
<proteinExistence type="predicted"/>
<reference evidence="2 3" key="1">
    <citation type="journal article" date="2014" name="Nat. Commun.">
        <title>Molecular traces of alternative social organization in a termite genome.</title>
        <authorList>
            <person name="Terrapon N."/>
            <person name="Li C."/>
            <person name="Robertson H.M."/>
            <person name="Ji L."/>
            <person name="Meng X."/>
            <person name="Booth W."/>
            <person name="Chen Z."/>
            <person name="Childers C.P."/>
            <person name="Glastad K.M."/>
            <person name="Gokhale K."/>
            <person name="Gowin J."/>
            <person name="Gronenberg W."/>
            <person name="Hermansen R.A."/>
            <person name="Hu H."/>
            <person name="Hunt B.G."/>
            <person name="Huylmans A.K."/>
            <person name="Khalil S.M."/>
            <person name="Mitchell R.D."/>
            <person name="Munoz-Torres M.C."/>
            <person name="Mustard J.A."/>
            <person name="Pan H."/>
            <person name="Reese J.T."/>
            <person name="Scharf M.E."/>
            <person name="Sun F."/>
            <person name="Vogel H."/>
            <person name="Xiao J."/>
            <person name="Yang W."/>
            <person name="Yang Z."/>
            <person name="Yang Z."/>
            <person name="Zhou J."/>
            <person name="Zhu J."/>
            <person name="Brent C.S."/>
            <person name="Elsik C.G."/>
            <person name="Goodisman M.A."/>
            <person name="Liberles D.A."/>
            <person name="Roe R.M."/>
            <person name="Vargo E.L."/>
            <person name="Vilcinskas A."/>
            <person name="Wang J."/>
            <person name="Bornberg-Bauer E."/>
            <person name="Korb J."/>
            <person name="Zhang G."/>
            <person name="Liebig J."/>
        </authorList>
    </citation>
    <scope>NUCLEOTIDE SEQUENCE [LARGE SCALE GENOMIC DNA]</scope>
    <source>
        <tissue evidence="2">Whole organism</tissue>
    </source>
</reference>
<feature type="region of interest" description="Disordered" evidence="1">
    <location>
        <begin position="196"/>
        <end position="217"/>
    </location>
</feature>
<feature type="region of interest" description="Disordered" evidence="1">
    <location>
        <begin position="1"/>
        <end position="21"/>
    </location>
</feature>
<name>A0A067RAT0_ZOONE</name>
<dbReference type="Pfam" id="PF15502">
    <property type="entry name" value="MPLKIP"/>
    <property type="match status" value="1"/>
</dbReference>
<feature type="compositionally biased region" description="Acidic residues" evidence="1">
    <location>
        <begin position="196"/>
        <end position="205"/>
    </location>
</feature>
<dbReference type="Proteomes" id="UP000027135">
    <property type="component" value="Unassembled WGS sequence"/>
</dbReference>
<dbReference type="InterPro" id="IPR028265">
    <property type="entry name" value="TTDN1/SICKLE"/>
</dbReference>
<dbReference type="InParanoid" id="A0A067RAT0"/>
<accession>A0A067RAT0</accession>
<organism evidence="2 3">
    <name type="scientific">Zootermopsis nevadensis</name>
    <name type="common">Dampwood termite</name>
    <dbReference type="NCBI Taxonomy" id="136037"/>
    <lineage>
        <taxon>Eukaryota</taxon>
        <taxon>Metazoa</taxon>
        <taxon>Ecdysozoa</taxon>
        <taxon>Arthropoda</taxon>
        <taxon>Hexapoda</taxon>
        <taxon>Insecta</taxon>
        <taxon>Pterygota</taxon>
        <taxon>Neoptera</taxon>
        <taxon>Polyneoptera</taxon>
        <taxon>Dictyoptera</taxon>
        <taxon>Blattodea</taxon>
        <taxon>Blattoidea</taxon>
        <taxon>Termitoidae</taxon>
        <taxon>Termopsidae</taxon>
        <taxon>Zootermopsis</taxon>
    </lineage>
</organism>
<feature type="compositionally biased region" description="Low complexity" evidence="1">
    <location>
        <begin position="11"/>
        <end position="21"/>
    </location>
</feature>
<sequence length="217" mass="24049">MNKKFDSSTPLSSKSGLNNSKSLYHDFVRPRSQFGARFGSSPFIGTPQPDNFDFIPLSYSSPVHYTGGTSGNWNGRNLKSFDGSPAISSFNSRFGPYNTNRKYLDSNSSFSPYSNMDISRKYCPNRKRKDNNLSGNARYCDNISLYYHPSMLEDPWAELEQKMQNCTAGQNSSLGSKNGFEENVSNLRSVDSFICDSDEGADSQETDSTVSVSDGSS</sequence>
<protein>
    <submittedName>
        <fullName evidence="2">Uncharacterized protein</fullName>
    </submittedName>
</protein>
<dbReference type="OrthoDB" id="6086265at2759"/>
<dbReference type="EMBL" id="KK852575">
    <property type="protein sequence ID" value="KDR20977.1"/>
    <property type="molecule type" value="Genomic_DNA"/>
</dbReference>
<evidence type="ECO:0000313" key="3">
    <source>
        <dbReference type="Proteomes" id="UP000027135"/>
    </source>
</evidence>